<keyword evidence="3 8" id="KW-0812">Transmembrane</keyword>
<evidence type="ECO:0000256" key="1">
    <source>
        <dbReference type="ARBA" id="ARBA00004141"/>
    </source>
</evidence>
<evidence type="ECO:0000256" key="3">
    <source>
        <dbReference type="ARBA" id="ARBA00022692"/>
    </source>
</evidence>
<dbReference type="GO" id="GO:0005783">
    <property type="term" value="C:endoplasmic reticulum"/>
    <property type="evidence" value="ECO:0007669"/>
    <property type="project" value="TreeGrafter"/>
</dbReference>
<dbReference type="PANTHER" id="PTHR10926">
    <property type="entry name" value="CELL CYCLE CONTROL PROTEIN 50"/>
    <property type="match status" value="1"/>
</dbReference>
<organism evidence="9">
    <name type="scientific">Aureoumbra lagunensis</name>
    <dbReference type="NCBI Taxonomy" id="44058"/>
    <lineage>
        <taxon>Eukaryota</taxon>
        <taxon>Sar</taxon>
        <taxon>Stramenopiles</taxon>
        <taxon>Ochrophyta</taxon>
        <taxon>Pelagophyceae</taxon>
        <taxon>Pelagomonadales</taxon>
        <taxon>Aureoumbra</taxon>
    </lineage>
</organism>
<dbReference type="PANTHER" id="PTHR10926:SF0">
    <property type="entry name" value="CDC50, ISOFORM A"/>
    <property type="match status" value="1"/>
</dbReference>
<feature type="transmembrane region" description="Helical" evidence="8">
    <location>
        <begin position="359"/>
        <end position="380"/>
    </location>
</feature>
<dbReference type="EMBL" id="HBIJ01021816">
    <property type="protein sequence ID" value="CAE0373354.1"/>
    <property type="molecule type" value="Transcribed_RNA"/>
</dbReference>
<comment type="similarity">
    <text evidence="2 6">Belongs to the CDC50/LEM3 family.</text>
</comment>
<dbReference type="AlphaFoldDB" id="A0A7S3K580"/>
<dbReference type="Pfam" id="PF03381">
    <property type="entry name" value="CDC50"/>
    <property type="match status" value="1"/>
</dbReference>
<dbReference type="InterPro" id="IPR005045">
    <property type="entry name" value="CDC50/LEM3_fam"/>
</dbReference>
<accession>A0A7S3K580</accession>
<name>A0A7S3K580_9STRA</name>
<dbReference type="PIRSF" id="PIRSF015840">
    <property type="entry name" value="DUF284_TM_euk"/>
    <property type="match status" value="1"/>
</dbReference>
<evidence type="ECO:0000256" key="2">
    <source>
        <dbReference type="ARBA" id="ARBA00009457"/>
    </source>
</evidence>
<reference evidence="9" key="1">
    <citation type="submission" date="2021-01" db="EMBL/GenBank/DDBJ databases">
        <authorList>
            <person name="Corre E."/>
            <person name="Pelletier E."/>
            <person name="Niang G."/>
            <person name="Scheremetjew M."/>
            <person name="Finn R."/>
            <person name="Kale V."/>
            <person name="Holt S."/>
            <person name="Cochrane G."/>
            <person name="Meng A."/>
            <person name="Brown T."/>
            <person name="Cohen L."/>
        </authorList>
    </citation>
    <scope>NUCLEOTIDE SEQUENCE</scope>
    <source>
        <strain evidence="9">CCMP1510</strain>
    </source>
</reference>
<dbReference type="GO" id="GO:0005794">
    <property type="term" value="C:Golgi apparatus"/>
    <property type="evidence" value="ECO:0007669"/>
    <property type="project" value="TreeGrafter"/>
</dbReference>
<evidence type="ECO:0000256" key="5">
    <source>
        <dbReference type="ARBA" id="ARBA00023136"/>
    </source>
</evidence>
<evidence type="ECO:0000256" key="8">
    <source>
        <dbReference type="SAM" id="Phobius"/>
    </source>
</evidence>
<evidence type="ECO:0000256" key="7">
    <source>
        <dbReference type="SAM" id="MobiDB-lite"/>
    </source>
</evidence>
<gene>
    <name evidence="9" type="ORF">ALAG00032_LOCUS14155</name>
</gene>
<keyword evidence="4 8" id="KW-1133">Transmembrane helix</keyword>
<evidence type="ECO:0000313" key="9">
    <source>
        <dbReference type="EMBL" id="CAE0373354.1"/>
    </source>
</evidence>
<evidence type="ECO:0000256" key="4">
    <source>
        <dbReference type="ARBA" id="ARBA00022989"/>
    </source>
</evidence>
<protein>
    <submittedName>
        <fullName evidence="9">Uncharacterized protein</fullName>
    </submittedName>
</protein>
<feature type="region of interest" description="Disordered" evidence="7">
    <location>
        <begin position="1"/>
        <end position="35"/>
    </location>
</feature>
<keyword evidence="5 6" id="KW-0472">Membrane</keyword>
<feature type="transmembrane region" description="Helical" evidence="8">
    <location>
        <begin position="50"/>
        <end position="69"/>
    </location>
</feature>
<proteinExistence type="inferred from homology"/>
<dbReference type="GO" id="GO:0005886">
    <property type="term" value="C:plasma membrane"/>
    <property type="evidence" value="ECO:0007669"/>
    <property type="project" value="TreeGrafter"/>
</dbReference>
<evidence type="ECO:0000256" key="6">
    <source>
        <dbReference type="PIRNR" id="PIRNR015840"/>
    </source>
</evidence>
<sequence>MVVDDENKEERSGGETPSGPGLTSSRRPPPEESWRQQAIPSFRPLITRDVVMLSFFVFGVISLAVGWILKSVADEQVFQKKVQYGGSGSGSTECNIDSANEGRVCNVTIKANHRMNSPVYVYYELENFYQNHQRYLGSLDSDQLLGENKKKGDLSSCSPLKKNGSKVLSPCGLIANSMFNDVITLKNDDLDMRENKIAWRSDKKKKFKQPKHFDWAFTNDDISNCILSTCPDYICEDAGVHTGCKGYICNGGDFDDGKCAKGQSTVFYYRKSDYYQFLYQTFPDIISPLVGVKNEHFIVWMRLGGLSDFRKLYGRITDTVHEGTELVFQIVNNFQVDSFDGKKYLIVSTTSTLGANLSALWTAWLAFGASSTTLALAIFIKTRFAPRQLGDTSFLLSLSD</sequence>
<comment type="subcellular location">
    <subcellularLocation>
        <location evidence="1">Membrane</location>
        <topology evidence="1">Multi-pass membrane protein</topology>
    </subcellularLocation>
</comment>